<reference evidence="2" key="2">
    <citation type="submission" date="2025-08" db="UniProtKB">
        <authorList>
            <consortium name="RefSeq"/>
        </authorList>
    </citation>
    <scope>IDENTIFICATION</scope>
    <source>
        <tissue evidence="2">Leaf</tissue>
    </source>
</reference>
<gene>
    <name evidence="2" type="primary">LOC142163846</name>
</gene>
<dbReference type="Proteomes" id="UP000790787">
    <property type="component" value="Chromosome 9"/>
</dbReference>
<sequence>MDGAFKAKEYELGIVLKPHIGSVIRQSIRTIKLINIVAEYEAMITGLELAKSLGAEVIESKSDSLLVVNQVNGTFDGKEEQMRRYWDKLQVTLHQFKECTLQHIPRYQNSEADALANLGSFVDSNEFRSGEVVQLMNSVAREGHTELNSTSLTWNWRNKYIDYIKTGKLPSDPKESRALHTTAARFSLVEGELFRRSFFGTLARCLELGETEYAMREVHEGTCGNHSGAESLVWKLIRADYC</sequence>
<organism evidence="1 2">
    <name type="scientific">Nicotiana tabacum</name>
    <name type="common">Common tobacco</name>
    <dbReference type="NCBI Taxonomy" id="4097"/>
    <lineage>
        <taxon>Eukaryota</taxon>
        <taxon>Viridiplantae</taxon>
        <taxon>Streptophyta</taxon>
        <taxon>Embryophyta</taxon>
        <taxon>Tracheophyta</taxon>
        <taxon>Spermatophyta</taxon>
        <taxon>Magnoliopsida</taxon>
        <taxon>eudicotyledons</taxon>
        <taxon>Gunneridae</taxon>
        <taxon>Pentapetalae</taxon>
        <taxon>asterids</taxon>
        <taxon>lamiids</taxon>
        <taxon>Solanales</taxon>
        <taxon>Solanaceae</taxon>
        <taxon>Nicotianoideae</taxon>
        <taxon>Nicotianeae</taxon>
        <taxon>Nicotiana</taxon>
    </lineage>
</organism>
<keyword evidence="1" id="KW-1185">Reference proteome</keyword>
<proteinExistence type="predicted"/>
<protein>
    <submittedName>
        <fullName evidence="2">Uncharacterized protein LOC142163846</fullName>
    </submittedName>
</protein>
<name>A0AC58RWG3_TOBAC</name>
<evidence type="ECO:0000313" key="2">
    <source>
        <dbReference type="RefSeq" id="XP_075077091.1"/>
    </source>
</evidence>
<dbReference type="RefSeq" id="XP_075077091.1">
    <property type="nucleotide sequence ID" value="XM_075220990.1"/>
</dbReference>
<accession>A0AC58RWG3</accession>
<evidence type="ECO:0000313" key="1">
    <source>
        <dbReference type="Proteomes" id="UP000790787"/>
    </source>
</evidence>
<reference evidence="1" key="1">
    <citation type="journal article" date="2014" name="Nat. Commun.">
        <title>The tobacco genome sequence and its comparison with those of tomato and potato.</title>
        <authorList>
            <person name="Sierro N."/>
            <person name="Battey J.N."/>
            <person name="Ouadi S."/>
            <person name="Bakaher N."/>
            <person name="Bovet L."/>
            <person name="Willig A."/>
            <person name="Goepfert S."/>
            <person name="Peitsch M.C."/>
            <person name="Ivanov N.V."/>
        </authorList>
    </citation>
    <scope>NUCLEOTIDE SEQUENCE [LARGE SCALE GENOMIC DNA]</scope>
</reference>